<dbReference type="Proteomes" id="UP001211711">
    <property type="component" value="Unassembled WGS sequence"/>
</dbReference>
<organism evidence="2 3">
    <name type="scientific">Sphaerospermopsis kisseleviana CS-549</name>
    <dbReference type="NCBI Taxonomy" id="3021783"/>
    <lineage>
        <taxon>Bacteria</taxon>
        <taxon>Bacillati</taxon>
        <taxon>Cyanobacteriota</taxon>
        <taxon>Cyanophyceae</taxon>
        <taxon>Nostocales</taxon>
        <taxon>Aphanizomenonaceae</taxon>
        <taxon>Sphaerospermopsis</taxon>
        <taxon>Sphaerospermopsis kisseleviana</taxon>
    </lineage>
</organism>
<feature type="domain" description="PIN" evidence="1">
    <location>
        <begin position="3"/>
        <end position="52"/>
    </location>
</feature>
<reference evidence="2 3" key="1">
    <citation type="submission" date="2023-01" db="EMBL/GenBank/DDBJ databases">
        <title>Genomes from the Australian National Cyanobacteria Reference Collection.</title>
        <authorList>
            <person name="Willis A."/>
            <person name="Lee E.M.F."/>
        </authorList>
    </citation>
    <scope>NUCLEOTIDE SEQUENCE [LARGE SCALE GENOMIC DNA]</scope>
    <source>
        <strain evidence="2 3">CS-549</strain>
    </source>
</reference>
<proteinExistence type="predicted"/>
<dbReference type="Pfam" id="PF01850">
    <property type="entry name" value="PIN"/>
    <property type="match status" value="1"/>
</dbReference>
<comment type="caution">
    <text evidence="2">The sequence shown here is derived from an EMBL/GenBank/DDBJ whole genome shotgun (WGS) entry which is preliminary data.</text>
</comment>
<protein>
    <submittedName>
        <fullName evidence="2">PIN domain-containing protein</fullName>
    </submittedName>
</protein>
<dbReference type="InterPro" id="IPR029060">
    <property type="entry name" value="PIN-like_dom_sf"/>
</dbReference>
<gene>
    <name evidence="2" type="ORF">PN497_00265</name>
</gene>
<evidence type="ECO:0000313" key="2">
    <source>
        <dbReference type="EMBL" id="MDB9439824.1"/>
    </source>
</evidence>
<dbReference type="SUPFAM" id="SSF88723">
    <property type="entry name" value="PIN domain-like"/>
    <property type="match status" value="1"/>
</dbReference>
<evidence type="ECO:0000259" key="1">
    <source>
        <dbReference type="Pfam" id="PF01850"/>
    </source>
</evidence>
<accession>A0ABT4ZL35</accession>
<dbReference type="InterPro" id="IPR002716">
    <property type="entry name" value="PIN_dom"/>
</dbReference>
<sequence length="79" mass="9103">MYDVDRKIGELARDLMWQYESLKPKDATHVATAIQAKVDVLDTFDDGLLKLSGLIGDPLLPIKRLYWPNQLELELFDEI</sequence>
<dbReference type="EMBL" id="JAQMTI010000005">
    <property type="protein sequence ID" value="MDB9439824.1"/>
    <property type="molecule type" value="Genomic_DNA"/>
</dbReference>
<dbReference type="RefSeq" id="WP_272109234.1">
    <property type="nucleotide sequence ID" value="NZ_JAQMTI010000005.1"/>
</dbReference>
<keyword evidence="3" id="KW-1185">Reference proteome</keyword>
<name>A0ABT4ZL35_9CYAN</name>
<evidence type="ECO:0000313" key="3">
    <source>
        <dbReference type="Proteomes" id="UP001211711"/>
    </source>
</evidence>